<dbReference type="SUPFAM" id="SSF52172">
    <property type="entry name" value="CheY-like"/>
    <property type="match status" value="1"/>
</dbReference>
<accession>A0ABW4I040</accession>
<dbReference type="Proteomes" id="UP001597115">
    <property type="component" value="Unassembled WGS sequence"/>
</dbReference>
<dbReference type="EMBL" id="JBHUDY010000001">
    <property type="protein sequence ID" value="MFD1611303.1"/>
    <property type="molecule type" value="Genomic_DNA"/>
</dbReference>
<name>A0ABW4I040_9SPHN</name>
<sequence length="127" mass="13410">MTPTGRLAGKTILVVEDEYFIASDLKRALEKEDATVVGPAGNIGKGLSLLGGAPIDAAILDVNLEGTTSYPIADRLGEQSVPYVFLTGYDGWALPDAYRDAPRVAKPFSMRAVLACVEQLVGVEAEA</sequence>
<organism evidence="3 4">
    <name type="scientific">Sphingomonas tabacisoli</name>
    <dbReference type="NCBI Taxonomy" id="2249466"/>
    <lineage>
        <taxon>Bacteria</taxon>
        <taxon>Pseudomonadati</taxon>
        <taxon>Pseudomonadota</taxon>
        <taxon>Alphaproteobacteria</taxon>
        <taxon>Sphingomonadales</taxon>
        <taxon>Sphingomonadaceae</taxon>
        <taxon>Sphingomonas</taxon>
    </lineage>
</organism>
<protein>
    <submittedName>
        <fullName evidence="3">Response regulator</fullName>
    </submittedName>
</protein>
<evidence type="ECO:0000259" key="2">
    <source>
        <dbReference type="PROSITE" id="PS50110"/>
    </source>
</evidence>
<comment type="caution">
    <text evidence="3">The sequence shown here is derived from an EMBL/GenBank/DDBJ whole genome shotgun (WGS) entry which is preliminary data.</text>
</comment>
<gene>
    <name evidence="3" type="ORF">ACFSCW_05750</name>
</gene>
<reference evidence="4" key="1">
    <citation type="journal article" date="2019" name="Int. J. Syst. Evol. Microbiol.">
        <title>The Global Catalogue of Microorganisms (GCM) 10K type strain sequencing project: providing services to taxonomists for standard genome sequencing and annotation.</title>
        <authorList>
            <consortium name="The Broad Institute Genomics Platform"/>
            <consortium name="The Broad Institute Genome Sequencing Center for Infectious Disease"/>
            <person name="Wu L."/>
            <person name="Ma J."/>
        </authorList>
    </citation>
    <scope>NUCLEOTIDE SEQUENCE [LARGE SCALE GENOMIC DNA]</scope>
    <source>
        <strain evidence="4">CGMCC 1.16275</strain>
    </source>
</reference>
<evidence type="ECO:0000256" key="1">
    <source>
        <dbReference type="PROSITE-ProRule" id="PRU00169"/>
    </source>
</evidence>
<dbReference type="Gene3D" id="3.40.50.2300">
    <property type="match status" value="1"/>
</dbReference>
<feature type="domain" description="Response regulatory" evidence="2">
    <location>
        <begin position="11"/>
        <end position="121"/>
    </location>
</feature>
<keyword evidence="4" id="KW-1185">Reference proteome</keyword>
<feature type="modified residue" description="4-aspartylphosphate" evidence="1">
    <location>
        <position position="61"/>
    </location>
</feature>
<dbReference type="Pfam" id="PF00072">
    <property type="entry name" value="Response_reg"/>
    <property type="match status" value="1"/>
</dbReference>
<dbReference type="RefSeq" id="WP_380887791.1">
    <property type="nucleotide sequence ID" value="NZ_JBHUDY010000001.1"/>
</dbReference>
<evidence type="ECO:0000313" key="3">
    <source>
        <dbReference type="EMBL" id="MFD1611303.1"/>
    </source>
</evidence>
<evidence type="ECO:0000313" key="4">
    <source>
        <dbReference type="Proteomes" id="UP001597115"/>
    </source>
</evidence>
<proteinExistence type="predicted"/>
<dbReference type="SMART" id="SM00448">
    <property type="entry name" value="REC"/>
    <property type="match status" value="1"/>
</dbReference>
<keyword evidence="1" id="KW-0597">Phosphoprotein</keyword>
<dbReference type="InterPro" id="IPR001789">
    <property type="entry name" value="Sig_transdc_resp-reg_receiver"/>
</dbReference>
<dbReference type="InterPro" id="IPR011006">
    <property type="entry name" value="CheY-like_superfamily"/>
</dbReference>
<dbReference type="PROSITE" id="PS50110">
    <property type="entry name" value="RESPONSE_REGULATORY"/>
    <property type="match status" value="1"/>
</dbReference>